<proteinExistence type="predicted"/>
<protein>
    <submittedName>
        <fullName evidence="1">Uncharacterized protein</fullName>
    </submittedName>
</protein>
<accession>A0ACB9Z457</accession>
<keyword evidence="2" id="KW-1185">Reference proteome</keyword>
<organism evidence="1 2">
    <name type="scientific">Hypoxylon rubiginosum</name>
    <dbReference type="NCBI Taxonomy" id="110542"/>
    <lineage>
        <taxon>Eukaryota</taxon>
        <taxon>Fungi</taxon>
        <taxon>Dikarya</taxon>
        <taxon>Ascomycota</taxon>
        <taxon>Pezizomycotina</taxon>
        <taxon>Sordariomycetes</taxon>
        <taxon>Xylariomycetidae</taxon>
        <taxon>Xylariales</taxon>
        <taxon>Hypoxylaceae</taxon>
        <taxon>Hypoxylon</taxon>
    </lineage>
</organism>
<evidence type="ECO:0000313" key="2">
    <source>
        <dbReference type="Proteomes" id="UP001497700"/>
    </source>
</evidence>
<gene>
    <name evidence="1" type="ORF">F4820DRAFT_416955</name>
</gene>
<comment type="caution">
    <text evidence="1">The sequence shown here is derived from an EMBL/GenBank/DDBJ whole genome shotgun (WGS) entry which is preliminary data.</text>
</comment>
<dbReference type="EMBL" id="MU393459">
    <property type="protein sequence ID" value="KAI4866393.1"/>
    <property type="molecule type" value="Genomic_DNA"/>
</dbReference>
<sequence>MGAHYMGELREVLALSGDSFVNTLKALRMDREAPEIKFITDGAGQQFNERHLRSLPLSEYMEEPEPGVVVGMDYEWVSSTVTSISGQDGRLIARKICDECELCGSNTFFPYLLVESEGSKWEEFGQLEKQLSVGFAAALASGEGWIGQDIPILGLVMTTYVSKLYIAWAVTCGEKPTYTKYVYKPLRSFMTDASIDADNLTILQGAIMRIHLWGTGDRRKTLESLLMERLIRMRSLDQAGDERVLPPSTTTATEEAPAQERTSPNTPSSTNPPAEPIQVVFPRRSERLRGRERRF</sequence>
<evidence type="ECO:0000313" key="1">
    <source>
        <dbReference type="EMBL" id="KAI4866393.1"/>
    </source>
</evidence>
<name>A0ACB9Z457_9PEZI</name>
<reference evidence="1 2" key="1">
    <citation type="journal article" date="2022" name="New Phytol.">
        <title>Ecological generalism drives hyperdiversity of secondary metabolite gene clusters in xylarialean endophytes.</title>
        <authorList>
            <person name="Franco M.E.E."/>
            <person name="Wisecaver J.H."/>
            <person name="Arnold A.E."/>
            <person name="Ju Y.M."/>
            <person name="Slot J.C."/>
            <person name="Ahrendt S."/>
            <person name="Moore L.P."/>
            <person name="Eastman K.E."/>
            <person name="Scott K."/>
            <person name="Konkel Z."/>
            <person name="Mondo S.J."/>
            <person name="Kuo A."/>
            <person name="Hayes R.D."/>
            <person name="Haridas S."/>
            <person name="Andreopoulos B."/>
            <person name="Riley R."/>
            <person name="LaButti K."/>
            <person name="Pangilinan J."/>
            <person name="Lipzen A."/>
            <person name="Amirebrahimi M."/>
            <person name="Yan J."/>
            <person name="Adam C."/>
            <person name="Keymanesh K."/>
            <person name="Ng V."/>
            <person name="Louie K."/>
            <person name="Northen T."/>
            <person name="Drula E."/>
            <person name="Henrissat B."/>
            <person name="Hsieh H.M."/>
            <person name="Youens-Clark K."/>
            <person name="Lutzoni F."/>
            <person name="Miadlikowska J."/>
            <person name="Eastwood D.C."/>
            <person name="Hamelin R.C."/>
            <person name="Grigoriev I.V."/>
            <person name="U'Ren J.M."/>
        </authorList>
    </citation>
    <scope>NUCLEOTIDE SEQUENCE [LARGE SCALE GENOMIC DNA]</scope>
    <source>
        <strain evidence="1 2">CBS 119005</strain>
    </source>
</reference>
<dbReference type="Proteomes" id="UP001497700">
    <property type="component" value="Unassembled WGS sequence"/>
</dbReference>